<dbReference type="OrthoDB" id="9802447at2"/>
<keyword evidence="3 5" id="KW-0285">Flavoprotein</keyword>
<dbReference type="InterPro" id="IPR009075">
    <property type="entry name" value="AcylCo_DH/oxidase_C"/>
</dbReference>
<dbReference type="InterPro" id="IPR009100">
    <property type="entry name" value="AcylCoA_DH/oxidase_NM_dom_sf"/>
</dbReference>
<keyword evidence="5 9" id="KW-0560">Oxidoreductase</keyword>
<feature type="domain" description="Acyl-CoA dehydrogenase/oxidase C-terminal" evidence="6">
    <location>
        <begin position="242"/>
        <end position="376"/>
    </location>
</feature>
<dbReference type="Pfam" id="PF00441">
    <property type="entry name" value="Acyl-CoA_dh_1"/>
    <property type="match status" value="1"/>
</dbReference>
<dbReference type="InterPro" id="IPR046373">
    <property type="entry name" value="Acyl-CoA_Oxase/DH_mid-dom_sf"/>
</dbReference>
<dbReference type="Gene3D" id="1.20.140.10">
    <property type="entry name" value="Butyryl-CoA Dehydrogenase, subunit A, domain 3"/>
    <property type="match status" value="1"/>
</dbReference>
<keyword evidence="4 5" id="KW-0274">FAD</keyword>
<dbReference type="RefSeq" id="WP_145205746.1">
    <property type="nucleotide sequence ID" value="NZ_CP036434.1"/>
</dbReference>
<dbReference type="EC" id="1.3.99.-" evidence="9"/>
<dbReference type="EMBL" id="CP036434">
    <property type="protein sequence ID" value="QDV10118.1"/>
    <property type="molecule type" value="Genomic_DNA"/>
</dbReference>
<dbReference type="SUPFAM" id="SSF47203">
    <property type="entry name" value="Acyl-CoA dehydrogenase C-terminal domain-like"/>
    <property type="match status" value="1"/>
</dbReference>
<reference evidence="9 10" key="1">
    <citation type="submission" date="2019-02" db="EMBL/GenBank/DDBJ databases">
        <title>Deep-cultivation of Planctomycetes and their phenomic and genomic characterization uncovers novel biology.</title>
        <authorList>
            <person name="Wiegand S."/>
            <person name="Jogler M."/>
            <person name="Boedeker C."/>
            <person name="Pinto D."/>
            <person name="Vollmers J."/>
            <person name="Rivas-Marin E."/>
            <person name="Kohn T."/>
            <person name="Peeters S.H."/>
            <person name="Heuer A."/>
            <person name="Rast P."/>
            <person name="Oberbeckmann S."/>
            <person name="Bunk B."/>
            <person name="Jeske O."/>
            <person name="Meyerdierks A."/>
            <person name="Storesund J.E."/>
            <person name="Kallscheuer N."/>
            <person name="Luecker S."/>
            <person name="Lage O.M."/>
            <person name="Pohl T."/>
            <person name="Merkel B.J."/>
            <person name="Hornburger P."/>
            <person name="Mueller R.-W."/>
            <person name="Bruemmer F."/>
            <person name="Labrenz M."/>
            <person name="Spormann A.M."/>
            <person name="Op den Camp H."/>
            <person name="Overmann J."/>
            <person name="Amann R."/>
            <person name="Jetten M.S.M."/>
            <person name="Mascher T."/>
            <person name="Medema M.H."/>
            <person name="Devos D.P."/>
            <person name="Kaster A.-K."/>
            <person name="Ovreas L."/>
            <person name="Rohde M."/>
            <person name="Galperin M.Y."/>
            <person name="Jogler C."/>
        </authorList>
    </citation>
    <scope>NUCLEOTIDE SEQUENCE [LARGE SCALE GENOMIC DNA]</scope>
    <source>
        <strain evidence="9 10">Poly30</strain>
    </source>
</reference>
<evidence type="ECO:0000259" key="8">
    <source>
        <dbReference type="Pfam" id="PF02771"/>
    </source>
</evidence>
<dbReference type="InterPro" id="IPR037069">
    <property type="entry name" value="AcylCoA_DH/ox_N_sf"/>
</dbReference>
<comment type="similarity">
    <text evidence="2 5">Belongs to the acyl-CoA dehydrogenase family.</text>
</comment>
<dbReference type="GO" id="GO:0003995">
    <property type="term" value="F:acyl-CoA dehydrogenase activity"/>
    <property type="evidence" value="ECO:0007669"/>
    <property type="project" value="InterPro"/>
</dbReference>
<dbReference type="Gene3D" id="2.40.110.10">
    <property type="entry name" value="Butyryl-CoA Dehydrogenase, subunit A, domain 2"/>
    <property type="match status" value="1"/>
</dbReference>
<dbReference type="InterPro" id="IPR006089">
    <property type="entry name" value="Acyl-CoA_DH_CS"/>
</dbReference>
<dbReference type="GO" id="GO:0050660">
    <property type="term" value="F:flavin adenine dinucleotide binding"/>
    <property type="evidence" value="ECO:0007669"/>
    <property type="project" value="InterPro"/>
</dbReference>
<evidence type="ECO:0000259" key="7">
    <source>
        <dbReference type="Pfam" id="PF02770"/>
    </source>
</evidence>
<dbReference type="Gene3D" id="1.10.540.10">
    <property type="entry name" value="Acyl-CoA dehydrogenase/oxidase, N-terminal domain"/>
    <property type="match status" value="1"/>
</dbReference>
<dbReference type="Pfam" id="PF02771">
    <property type="entry name" value="Acyl-CoA_dh_N"/>
    <property type="match status" value="1"/>
</dbReference>
<sequence length="381" mass="40925">MDFSWTEEQNALVEDARRFAREELGGDVVARDAAGTFDRTLWKRAAEYGVLGWAVPKEHGGSGHDLVTAVRLLEALGEGCRDNGLTFGLGAQMWGVQTALLHFGTPEQIERFLPPSLAGDSLTAYCMTEEGSGSDAFGLAATAVREGGEYVLNADKVLITFGPVADAAIVFAKTNPDAGRWGISAFLVDASAPGYTAHPVEAKMGLRTVPFGRVTLEDVRVPADQLLGKEGAGASLFTFSQGWERSLVLAPQLGAMQRQIDECVKFARTRKRAGTSIGKHQAVSHRIADMKLRLETGRLLLYKTAWLQQKGLPNLMEAALTKTYLGECFRDSALAAIAIHGGDGYRTKAGIERDLRDAIGGLIYGGTTDIQRNIVAGLLGL</sequence>
<dbReference type="SUPFAM" id="SSF56645">
    <property type="entry name" value="Acyl-CoA dehydrogenase NM domain-like"/>
    <property type="match status" value="1"/>
</dbReference>
<dbReference type="PANTHER" id="PTHR43884:SF12">
    <property type="entry name" value="ISOVALERYL-COA DEHYDROGENASE, MITOCHONDRIAL-RELATED"/>
    <property type="match status" value="1"/>
</dbReference>
<evidence type="ECO:0000256" key="4">
    <source>
        <dbReference type="ARBA" id="ARBA00022827"/>
    </source>
</evidence>
<keyword evidence="10" id="KW-1185">Reference proteome</keyword>
<evidence type="ECO:0000256" key="5">
    <source>
        <dbReference type="RuleBase" id="RU362125"/>
    </source>
</evidence>
<dbReference type="InterPro" id="IPR013786">
    <property type="entry name" value="AcylCoA_DH/ox_N"/>
</dbReference>
<dbReference type="PANTHER" id="PTHR43884">
    <property type="entry name" value="ACYL-COA DEHYDROGENASE"/>
    <property type="match status" value="1"/>
</dbReference>
<evidence type="ECO:0000259" key="6">
    <source>
        <dbReference type="Pfam" id="PF00441"/>
    </source>
</evidence>
<proteinExistence type="inferred from homology"/>
<evidence type="ECO:0000256" key="1">
    <source>
        <dbReference type="ARBA" id="ARBA00001974"/>
    </source>
</evidence>
<feature type="domain" description="Acyl-CoA dehydrogenase/oxidase N-terminal" evidence="8">
    <location>
        <begin position="6"/>
        <end position="120"/>
    </location>
</feature>
<gene>
    <name evidence="9" type="primary">acdA_7</name>
    <name evidence="9" type="ORF">Poly30_56800</name>
</gene>
<evidence type="ECO:0000256" key="2">
    <source>
        <dbReference type="ARBA" id="ARBA00009347"/>
    </source>
</evidence>
<organism evidence="9 10">
    <name type="scientific">Saltatorellus ferox</name>
    <dbReference type="NCBI Taxonomy" id="2528018"/>
    <lineage>
        <taxon>Bacteria</taxon>
        <taxon>Pseudomonadati</taxon>
        <taxon>Planctomycetota</taxon>
        <taxon>Planctomycetia</taxon>
        <taxon>Planctomycetia incertae sedis</taxon>
        <taxon>Saltatorellus</taxon>
    </lineage>
</organism>
<dbReference type="AlphaFoldDB" id="A0A518F199"/>
<evidence type="ECO:0000313" key="9">
    <source>
        <dbReference type="EMBL" id="QDV10118.1"/>
    </source>
</evidence>
<dbReference type="PROSITE" id="PS00072">
    <property type="entry name" value="ACYL_COA_DH_1"/>
    <property type="match status" value="1"/>
</dbReference>
<comment type="cofactor">
    <cofactor evidence="1 5">
        <name>FAD</name>
        <dbReference type="ChEBI" id="CHEBI:57692"/>
    </cofactor>
</comment>
<dbReference type="InterPro" id="IPR006091">
    <property type="entry name" value="Acyl-CoA_Oxase/DH_mid-dom"/>
</dbReference>
<protein>
    <submittedName>
        <fullName evidence="9">Acyl-CoA dehydrogenase</fullName>
        <ecNumber evidence="9">1.3.99.-</ecNumber>
    </submittedName>
</protein>
<feature type="domain" description="Acyl-CoA oxidase/dehydrogenase middle" evidence="7">
    <location>
        <begin position="124"/>
        <end position="219"/>
    </location>
</feature>
<evidence type="ECO:0000313" key="10">
    <source>
        <dbReference type="Proteomes" id="UP000320390"/>
    </source>
</evidence>
<name>A0A518F199_9BACT</name>
<dbReference type="Proteomes" id="UP000320390">
    <property type="component" value="Chromosome"/>
</dbReference>
<dbReference type="InterPro" id="IPR036250">
    <property type="entry name" value="AcylCo_DH-like_C"/>
</dbReference>
<accession>A0A518F199</accession>
<dbReference type="Pfam" id="PF02770">
    <property type="entry name" value="Acyl-CoA_dh_M"/>
    <property type="match status" value="1"/>
</dbReference>
<evidence type="ECO:0000256" key="3">
    <source>
        <dbReference type="ARBA" id="ARBA00022630"/>
    </source>
</evidence>